<comment type="caution">
    <text evidence="3">The sequence shown here is derived from an EMBL/GenBank/DDBJ whole genome shotgun (WGS) entry which is preliminary data.</text>
</comment>
<dbReference type="Gene3D" id="3.40.1440.10">
    <property type="entry name" value="GIY-YIG endonuclease"/>
    <property type="match status" value="1"/>
</dbReference>
<accession>A0ABU1RUQ0</accession>
<reference evidence="3 4" key="1">
    <citation type="submission" date="2023-07" db="EMBL/GenBank/DDBJ databases">
        <title>Sorghum-associated microbial communities from plants grown in Nebraska, USA.</title>
        <authorList>
            <person name="Schachtman D."/>
        </authorList>
    </citation>
    <scope>NUCLEOTIDE SEQUENCE [LARGE SCALE GENOMIC DNA]</scope>
    <source>
        <strain evidence="3 4">BE107</strain>
    </source>
</reference>
<keyword evidence="3" id="KW-0378">Hydrolase</keyword>
<comment type="similarity">
    <text evidence="1">Belongs to the UPF0213 family.</text>
</comment>
<evidence type="ECO:0000259" key="2">
    <source>
        <dbReference type="PROSITE" id="PS50164"/>
    </source>
</evidence>
<dbReference type="InterPro" id="IPR000305">
    <property type="entry name" value="GIY-YIG_endonuc"/>
</dbReference>
<feature type="domain" description="GIY-YIG" evidence="2">
    <location>
        <begin position="5"/>
        <end position="80"/>
    </location>
</feature>
<dbReference type="RefSeq" id="WP_310094581.1">
    <property type="nucleotide sequence ID" value="NZ_JAVDTT010000003.1"/>
</dbReference>
<dbReference type="PANTHER" id="PTHR34477">
    <property type="entry name" value="UPF0213 PROTEIN YHBQ"/>
    <property type="match status" value="1"/>
</dbReference>
<dbReference type="CDD" id="cd10456">
    <property type="entry name" value="GIY-YIG_UPF0213"/>
    <property type="match status" value="1"/>
</dbReference>
<keyword evidence="3" id="KW-0540">Nuclease</keyword>
<dbReference type="EMBL" id="JAVDTT010000003">
    <property type="protein sequence ID" value="MDR6842501.1"/>
    <property type="molecule type" value="Genomic_DNA"/>
</dbReference>
<proteinExistence type="inferred from homology"/>
<gene>
    <name evidence="3" type="ORF">J2W94_002795</name>
</gene>
<dbReference type="InterPro" id="IPR050190">
    <property type="entry name" value="UPF0213_domain"/>
</dbReference>
<dbReference type="Proteomes" id="UP001254759">
    <property type="component" value="Unassembled WGS sequence"/>
</dbReference>
<evidence type="ECO:0000256" key="1">
    <source>
        <dbReference type="ARBA" id="ARBA00007435"/>
    </source>
</evidence>
<evidence type="ECO:0000313" key="4">
    <source>
        <dbReference type="Proteomes" id="UP001254759"/>
    </source>
</evidence>
<dbReference type="SUPFAM" id="SSF82771">
    <property type="entry name" value="GIY-YIG endonuclease"/>
    <property type="match status" value="1"/>
</dbReference>
<sequence>MKPPSSWYVYLIECRDGSLYTGIAVDVALRYAKHVAGKGARYTRSHPPLRLLGQCAYPGRSEASRAEYLIKQLSAAQKRQLCESWGLGTPKETETEQSDAVGV</sequence>
<organism evidence="3 4">
    <name type="scientific">Pseudoxanthomonas sacheonensis</name>
    <dbReference type="NCBI Taxonomy" id="443615"/>
    <lineage>
        <taxon>Bacteria</taxon>
        <taxon>Pseudomonadati</taxon>
        <taxon>Pseudomonadota</taxon>
        <taxon>Gammaproteobacteria</taxon>
        <taxon>Lysobacterales</taxon>
        <taxon>Lysobacteraceae</taxon>
        <taxon>Pseudoxanthomonas</taxon>
    </lineage>
</organism>
<dbReference type="InterPro" id="IPR035901">
    <property type="entry name" value="GIY-YIG_endonuc_sf"/>
</dbReference>
<keyword evidence="3" id="KW-0255">Endonuclease</keyword>
<dbReference type="Pfam" id="PF01541">
    <property type="entry name" value="GIY-YIG"/>
    <property type="match status" value="1"/>
</dbReference>
<evidence type="ECO:0000313" key="3">
    <source>
        <dbReference type="EMBL" id="MDR6842501.1"/>
    </source>
</evidence>
<dbReference type="GO" id="GO:0004519">
    <property type="term" value="F:endonuclease activity"/>
    <property type="evidence" value="ECO:0007669"/>
    <property type="project" value="UniProtKB-KW"/>
</dbReference>
<name>A0ABU1RUQ0_9GAMM</name>
<keyword evidence="4" id="KW-1185">Reference proteome</keyword>
<dbReference type="PANTHER" id="PTHR34477:SF1">
    <property type="entry name" value="UPF0213 PROTEIN YHBQ"/>
    <property type="match status" value="1"/>
</dbReference>
<protein>
    <submittedName>
        <fullName evidence="3">Endonuclease</fullName>
    </submittedName>
</protein>
<dbReference type="PROSITE" id="PS50164">
    <property type="entry name" value="GIY_YIG"/>
    <property type="match status" value="1"/>
</dbReference>